<dbReference type="EMBL" id="JASPKY010000062">
    <property type="protein sequence ID" value="KAK9744104.1"/>
    <property type="molecule type" value="Genomic_DNA"/>
</dbReference>
<proteinExistence type="predicted"/>
<evidence type="ECO:0000313" key="3">
    <source>
        <dbReference type="Proteomes" id="UP001458880"/>
    </source>
</evidence>
<keyword evidence="3" id="KW-1185">Reference proteome</keyword>
<organism evidence="2 3">
    <name type="scientific">Popillia japonica</name>
    <name type="common">Japanese beetle</name>
    <dbReference type="NCBI Taxonomy" id="7064"/>
    <lineage>
        <taxon>Eukaryota</taxon>
        <taxon>Metazoa</taxon>
        <taxon>Ecdysozoa</taxon>
        <taxon>Arthropoda</taxon>
        <taxon>Hexapoda</taxon>
        <taxon>Insecta</taxon>
        <taxon>Pterygota</taxon>
        <taxon>Neoptera</taxon>
        <taxon>Endopterygota</taxon>
        <taxon>Coleoptera</taxon>
        <taxon>Polyphaga</taxon>
        <taxon>Scarabaeiformia</taxon>
        <taxon>Scarabaeidae</taxon>
        <taxon>Rutelinae</taxon>
        <taxon>Popillia</taxon>
    </lineage>
</organism>
<reference evidence="2 3" key="1">
    <citation type="journal article" date="2024" name="BMC Genomics">
        <title>De novo assembly and annotation of Popillia japonica's genome with initial clues to its potential as an invasive pest.</title>
        <authorList>
            <person name="Cucini C."/>
            <person name="Boschi S."/>
            <person name="Funari R."/>
            <person name="Cardaioli E."/>
            <person name="Iannotti N."/>
            <person name="Marturano G."/>
            <person name="Paoli F."/>
            <person name="Bruttini M."/>
            <person name="Carapelli A."/>
            <person name="Frati F."/>
            <person name="Nardi F."/>
        </authorList>
    </citation>
    <scope>NUCLEOTIDE SEQUENCE [LARGE SCALE GENOMIC DNA]</scope>
    <source>
        <strain evidence="2">DMR45628</strain>
    </source>
</reference>
<dbReference type="Proteomes" id="UP001458880">
    <property type="component" value="Unassembled WGS sequence"/>
</dbReference>
<name>A0AAW1MDA8_POPJA</name>
<comment type="caution">
    <text evidence="2">The sequence shown here is derived from an EMBL/GenBank/DDBJ whole genome shotgun (WGS) entry which is preliminary data.</text>
</comment>
<feature type="compositionally biased region" description="Acidic residues" evidence="1">
    <location>
        <begin position="19"/>
        <end position="37"/>
    </location>
</feature>
<dbReference type="AlphaFoldDB" id="A0AAW1MDA8"/>
<feature type="region of interest" description="Disordered" evidence="1">
    <location>
        <begin position="13"/>
        <end position="55"/>
    </location>
</feature>
<accession>A0AAW1MDA8</accession>
<feature type="compositionally biased region" description="Basic and acidic residues" evidence="1">
    <location>
        <begin position="38"/>
        <end position="55"/>
    </location>
</feature>
<evidence type="ECO:0000256" key="1">
    <source>
        <dbReference type="SAM" id="MobiDB-lite"/>
    </source>
</evidence>
<sequence length="85" mass="10109">MGALIDIDSLRKENKKDDDVVDEDDDNEENDIDEQEDIERKDDEEQKKIKENKDEKTPDFLLVSEMWKIRCIRLIAAKIFPWKNG</sequence>
<protein>
    <submittedName>
        <fullName evidence="2">Uncharacterized protein</fullName>
    </submittedName>
</protein>
<gene>
    <name evidence="2" type="ORF">QE152_g8058</name>
</gene>
<evidence type="ECO:0000313" key="2">
    <source>
        <dbReference type="EMBL" id="KAK9744104.1"/>
    </source>
</evidence>